<comment type="caution">
    <text evidence="1">The sequence shown here is derived from an EMBL/GenBank/DDBJ whole genome shotgun (WGS) entry which is preliminary data.</text>
</comment>
<dbReference type="AlphaFoldDB" id="A0AAN8T1C7"/>
<evidence type="ECO:0000313" key="2">
    <source>
        <dbReference type="Proteomes" id="UP001371456"/>
    </source>
</evidence>
<proteinExistence type="predicted"/>
<gene>
    <name evidence="1" type="ORF">RDI58_026959</name>
</gene>
<dbReference type="EMBL" id="JBANQN010000011">
    <property type="protein sequence ID" value="KAK6775958.1"/>
    <property type="molecule type" value="Genomic_DNA"/>
</dbReference>
<accession>A0AAN8T1C7</accession>
<evidence type="ECO:0000313" key="1">
    <source>
        <dbReference type="EMBL" id="KAK6775958.1"/>
    </source>
</evidence>
<reference evidence="1 2" key="1">
    <citation type="submission" date="2024-02" db="EMBL/GenBank/DDBJ databases">
        <title>de novo genome assembly of Solanum bulbocastanum strain 11H21.</title>
        <authorList>
            <person name="Hosaka A.J."/>
        </authorList>
    </citation>
    <scope>NUCLEOTIDE SEQUENCE [LARGE SCALE GENOMIC DNA]</scope>
    <source>
        <tissue evidence="1">Young leaves</tissue>
    </source>
</reference>
<sequence length="132" mass="14752">MKQPPNIPTRVLTNFLPVSSKVAIRSPSLLYCFKYIGQFFKGSELELAISVGSQGSTTLFQRLREDEYYDVKGKVDTSSQVHIFLSLKMKQPPNIPTRVLTIFLPVSSKAATRSPSLLYCSKYIDSSSRGVN</sequence>
<organism evidence="1 2">
    <name type="scientific">Solanum bulbocastanum</name>
    <name type="common">Wild potato</name>
    <dbReference type="NCBI Taxonomy" id="147425"/>
    <lineage>
        <taxon>Eukaryota</taxon>
        <taxon>Viridiplantae</taxon>
        <taxon>Streptophyta</taxon>
        <taxon>Embryophyta</taxon>
        <taxon>Tracheophyta</taxon>
        <taxon>Spermatophyta</taxon>
        <taxon>Magnoliopsida</taxon>
        <taxon>eudicotyledons</taxon>
        <taxon>Gunneridae</taxon>
        <taxon>Pentapetalae</taxon>
        <taxon>asterids</taxon>
        <taxon>lamiids</taxon>
        <taxon>Solanales</taxon>
        <taxon>Solanaceae</taxon>
        <taxon>Solanoideae</taxon>
        <taxon>Solaneae</taxon>
        <taxon>Solanum</taxon>
    </lineage>
</organism>
<dbReference type="Proteomes" id="UP001371456">
    <property type="component" value="Unassembled WGS sequence"/>
</dbReference>
<protein>
    <submittedName>
        <fullName evidence="1">Uncharacterized protein</fullName>
    </submittedName>
</protein>
<name>A0AAN8T1C7_SOLBU</name>
<keyword evidence="2" id="KW-1185">Reference proteome</keyword>